<evidence type="ECO:0000313" key="1">
    <source>
        <dbReference type="EMBL" id="SFI79610.1"/>
    </source>
</evidence>
<proteinExistence type="predicted"/>
<dbReference type="STRING" id="1144750.SAMN05443431_102234"/>
<keyword evidence="1" id="KW-0808">Transferase</keyword>
<sequence length="438" mass="49244">MPKISFFNKAFPYIILLSFIVLFNCKSDDDTPITMEPEIEETPLNITENIELIDESAIQLGYILAIENGADTSYLIDKGGNKIKQWNFDSNLGNDIKLLPNGTLLGMFKTNTPSFTLGGYGGVIKIINSDSQTIYEYNYSDDIVLAHHDVKQLPNGNFLFIAWQKVDNAVAIANGFNNSNDIFPETLVEIDPTTDQIVWKWNSMDHIVQDHDNSKLNYNNVNDNPQLIDVNYNSTIANGDIMHANGIDYDPIKDIIYLSINFYSEVWVIDHSTSTTEAASNTGGNYNKGGDLIYRFGNPEAYKNTTSPRLFYNNHAPTIIDEGKPGEDNILVYMNGSNNNQSIVYEFKMPVNFSLNGSQNNEPEVIWNFTDANLYNGRISGAVRLRNGNTLICEGDYGYWEVTTNGTVVWKYSGLDVPAFWRGYDYYPGDEAIINLGL</sequence>
<evidence type="ECO:0000313" key="2">
    <source>
        <dbReference type="Proteomes" id="UP000199559"/>
    </source>
</evidence>
<dbReference type="RefSeq" id="WP_090837786.1">
    <property type="nucleotide sequence ID" value="NZ_FORM01000002.1"/>
</dbReference>
<keyword evidence="2" id="KW-1185">Reference proteome</keyword>
<dbReference type="PANTHER" id="PTHR35340:SF5">
    <property type="entry name" value="ASST-DOMAIN-CONTAINING PROTEIN"/>
    <property type="match status" value="1"/>
</dbReference>
<dbReference type="GO" id="GO:0004062">
    <property type="term" value="F:aryl sulfotransferase activity"/>
    <property type="evidence" value="ECO:0007669"/>
    <property type="project" value="InterPro"/>
</dbReference>
<dbReference type="Pfam" id="PF05935">
    <property type="entry name" value="Arylsulfotrans"/>
    <property type="match status" value="1"/>
</dbReference>
<name>A0A1I3L4G5_9FLAO</name>
<dbReference type="EMBL" id="FORM01000002">
    <property type="protein sequence ID" value="SFI79610.1"/>
    <property type="molecule type" value="Genomic_DNA"/>
</dbReference>
<dbReference type="InterPro" id="IPR010262">
    <property type="entry name" value="Arylsulfotransferase_bact"/>
</dbReference>
<accession>A0A1I3L4G5</accession>
<dbReference type="AlphaFoldDB" id="A0A1I3L4G5"/>
<dbReference type="PANTHER" id="PTHR35340">
    <property type="entry name" value="PQQ ENZYME REPEAT PROTEIN-RELATED"/>
    <property type="match status" value="1"/>
</dbReference>
<protein>
    <submittedName>
        <fullName evidence="1">Arylsulfotransferase (ASST)</fullName>
    </submittedName>
</protein>
<gene>
    <name evidence="1" type="ORF">SAMN05443431_102234</name>
</gene>
<dbReference type="Proteomes" id="UP000199559">
    <property type="component" value="Unassembled WGS sequence"/>
</dbReference>
<dbReference type="InterPro" id="IPR053143">
    <property type="entry name" value="Arylsulfate_ST"/>
</dbReference>
<organism evidence="1 2">
    <name type="scientific">Olleya namhaensis</name>
    <dbReference type="NCBI Taxonomy" id="1144750"/>
    <lineage>
        <taxon>Bacteria</taxon>
        <taxon>Pseudomonadati</taxon>
        <taxon>Bacteroidota</taxon>
        <taxon>Flavobacteriia</taxon>
        <taxon>Flavobacteriales</taxon>
        <taxon>Flavobacteriaceae</taxon>
    </lineage>
</organism>
<reference evidence="2" key="1">
    <citation type="submission" date="2016-10" db="EMBL/GenBank/DDBJ databases">
        <authorList>
            <person name="Varghese N."/>
            <person name="Submissions S."/>
        </authorList>
    </citation>
    <scope>NUCLEOTIDE SEQUENCE [LARGE SCALE GENOMIC DNA]</scope>
    <source>
        <strain evidence="2">DSM 28881</strain>
    </source>
</reference>